<evidence type="ECO:0000259" key="8">
    <source>
        <dbReference type="PROSITE" id="PS50929"/>
    </source>
</evidence>
<dbReference type="SUPFAM" id="SSF52540">
    <property type="entry name" value="P-loop containing nucleoside triphosphate hydrolases"/>
    <property type="match status" value="1"/>
</dbReference>
<dbReference type="RefSeq" id="WP_085549773.1">
    <property type="nucleotide sequence ID" value="NZ_FXAR01000005.1"/>
</dbReference>
<keyword evidence="6 7" id="KW-0472">Membrane</keyword>
<dbReference type="PROSITE" id="PS50929">
    <property type="entry name" value="ABC_TM1F"/>
    <property type="match status" value="1"/>
</dbReference>
<feature type="transmembrane region" description="Helical" evidence="7">
    <location>
        <begin position="12"/>
        <end position="34"/>
    </location>
</feature>
<keyword evidence="3 7" id="KW-0812">Transmembrane</keyword>
<organism evidence="9 10">
    <name type="scientific">Corynebacterium pollutisoli</name>
    <dbReference type="NCBI Taxonomy" id="1610489"/>
    <lineage>
        <taxon>Bacteria</taxon>
        <taxon>Bacillati</taxon>
        <taxon>Actinomycetota</taxon>
        <taxon>Actinomycetes</taxon>
        <taxon>Mycobacteriales</taxon>
        <taxon>Corynebacteriaceae</taxon>
        <taxon>Corynebacterium</taxon>
    </lineage>
</organism>
<keyword evidence="4" id="KW-1278">Translocase</keyword>
<dbReference type="GO" id="GO:0005886">
    <property type="term" value="C:plasma membrane"/>
    <property type="evidence" value="ECO:0007669"/>
    <property type="project" value="UniProtKB-SubCell"/>
</dbReference>
<dbReference type="OrthoDB" id="3700947at2"/>
<reference evidence="10" key="1">
    <citation type="submission" date="2017-04" db="EMBL/GenBank/DDBJ databases">
        <authorList>
            <person name="Varghese N."/>
            <person name="Submissions S."/>
        </authorList>
    </citation>
    <scope>NUCLEOTIDE SEQUENCE [LARGE SCALE GENOMIC DNA]</scope>
    <source>
        <strain evidence="10">VDS</strain>
    </source>
</reference>
<name>A0A1X7JJG1_9CORY</name>
<keyword evidence="2" id="KW-0997">Cell inner membrane</keyword>
<dbReference type="EMBL" id="FXAR01000005">
    <property type="protein sequence ID" value="SMG28096.1"/>
    <property type="molecule type" value="Genomic_DNA"/>
</dbReference>
<evidence type="ECO:0000313" key="9">
    <source>
        <dbReference type="EMBL" id="SMG28096.1"/>
    </source>
</evidence>
<feature type="transmembrane region" description="Helical" evidence="7">
    <location>
        <begin position="46"/>
        <end position="63"/>
    </location>
</feature>
<dbReference type="GO" id="GO:0005524">
    <property type="term" value="F:ATP binding"/>
    <property type="evidence" value="ECO:0007669"/>
    <property type="project" value="InterPro"/>
</dbReference>
<dbReference type="InterPro" id="IPR039421">
    <property type="entry name" value="Type_1_exporter"/>
</dbReference>
<feature type="domain" description="ABC transmembrane type-1" evidence="8">
    <location>
        <begin position="16"/>
        <end position="281"/>
    </location>
</feature>
<protein>
    <submittedName>
        <fullName evidence="9">ABC-type multidrug transport system, ATPase and permease component</fullName>
    </submittedName>
</protein>
<feature type="transmembrane region" description="Helical" evidence="7">
    <location>
        <begin position="113"/>
        <end position="136"/>
    </location>
</feature>
<dbReference type="GO" id="GO:0140359">
    <property type="term" value="F:ABC-type transporter activity"/>
    <property type="evidence" value="ECO:0007669"/>
    <property type="project" value="InterPro"/>
</dbReference>
<dbReference type="Pfam" id="PF00664">
    <property type="entry name" value="ABC_membrane"/>
    <property type="match status" value="1"/>
</dbReference>
<keyword evidence="10" id="KW-1185">Reference proteome</keyword>
<keyword evidence="2" id="KW-1003">Cell membrane</keyword>
<evidence type="ECO:0000256" key="4">
    <source>
        <dbReference type="ARBA" id="ARBA00022967"/>
    </source>
</evidence>
<dbReference type="Gene3D" id="3.40.50.300">
    <property type="entry name" value="P-loop containing nucleotide triphosphate hydrolases"/>
    <property type="match status" value="1"/>
</dbReference>
<gene>
    <name evidence="9" type="ORF">SAMN06295981_1661</name>
</gene>
<proteinExistence type="predicted"/>
<evidence type="ECO:0000256" key="5">
    <source>
        <dbReference type="ARBA" id="ARBA00022989"/>
    </source>
</evidence>
<keyword evidence="5 7" id="KW-1133">Transmembrane helix</keyword>
<evidence type="ECO:0000313" key="10">
    <source>
        <dbReference type="Proteomes" id="UP000193309"/>
    </source>
</evidence>
<comment type="subcellular location">
    <subcellularLocation>
        <location evidence="1">Cell inner membrane</location>
        <topology evidence="1">Multi-pass membrane protein</topology>
    </subcellularLocation>
</comment>
<accession>A0A1X7JJG1</accession>
<dbReference type="PANTHER" id="PTHR24221:SF654">
    <property type="entry name" value="ATP-BINDING CASSETTE SUB-FAMILY B MEMBER 6"/>
    <property type="match status" value="1"/>
</dbReference>
<evidence type="ECO:0000256" key="3">
    <source>
        <dbReference type="ARBA" id="ARBA00022692"/>
    </source>
</evidence>
<evidence type="ECO:0000256" key="2">
    <source>
        <dbReference type="ARBA" id="ARBA00022519"/>
    </source>
</evidence>
<dbReference type="STRING" id="1610489.SAMN06295981_1661"/>
<evidence type="ECO:0000256" key="6">
    <source>
        <dbReference type="ARBA" id="ARBA00023136"/>
    </source>
</evidence>
<dbReference type="AlphaFoldDB" id="A0A1X7JJG1"/>
<sequence length="495" mass="52106">MPRVWSGDRRLHLVHLAGLGVVQAALALLLALGVTRVLAGDGRPELIAVLAASVLGIGVARWVERVVAEQLGQDYVHEQRRLLLTAALHPQDRASLGVTVTRASNDLAAVRNWLSLGIVPLVTGVPLIVGVLAGLALLDWRVAVAVAAPLVAAGGALPFLARATYRRSRALRRRRGRLSARIADVVIARDSVQANGAVSRELNALSRDSRRVVDAAVHRSVVTGLTRAVTAGAASLSTVAVVWLAAAGHLDPAGVAGAMTLLGVLATPVTDLGRVVEYRQNHLAAARILRPLNERAAEHREAEDRRAAEWTPVGEHTGIVEVPGELVAFPGDRVHVHSADPARVDAAVAALARGEVSVGGADMRAAPGKVRRELIGVAVTGMAVERGSVARLAGLRVPGARPLELRRVIERVGLRPSVAAADRGMGTTLRNGGSPWSPEEVDRLKLARALLREPPLLVVDIATVPLDGILANYPGVVVSTTPLQDGNTIDWNLDT</sequence>
<feature type="transmembrane region" description="Helical" evidence="7">
    <location>
        <begin position="142"/>
        <end position="165"/>
    </location>
</feature>
<dbReference type="Proteomes" id="UP000193309">
    <property type="component" value="Unassembled WGS sequence"/>
</dbReference>
<evidence type="ECO:0000256" key="1">
    <source>
        <dbReference type="ARBA" id="ARBA00004429"/>
    </source>
</evidence>
<dbReference type="GO" id="GO:0034040">
    <property type="term" value="F:ATPase-coupled lipid transmembrane transporter activity"/>
    <property type="evidence" value="ECO:0007669"/>
    <property type="project" value="TreeGrafter"/>
</dbReference>
<dbReference type="InterPro" id="IPR011527">
    <property type="entry name" value="ABC1_TM_dom"/>
</dbReference>
<dbReference type="PANTHER" id="PTHR24221">
    <property type="entry name" value="ATP-BINDING CASSETTE SUB-FAMILY B"/>
    <property type="match status" value="1"/>
</dbReference>
<evidence type="ECO:0000256" key="7">
    <source>
        <dbReference type="SAM" id="Phobius"/>
    </source>
</evidence>
<dbReference type="InterPro" id="IPR036640">
    <property type="entry name" value="ABC1_TM_sf"/>
</dbReference>
<dbReference type="InterPro" id="IPR027417">
    <property type="entry name" value="P-loop_NTPase"/>
</dbReference>
<dbReference type="SUPFAM" id="SSF90123">
    <property type="entry name" value="ABC transporter transmembrane region"/>
    <property type="match status" value="1"/>
</dbReference>
<dbReference type="Gene3D" id="1.20.1560.10">
    <property type="entry name" value="ABC transporter type 1, transmembrane domain"/>
    <property type="match status" value="1"/>
</dbReference>